<keyword evidence="1" id="KW-1133">Transmembrane helix</keyword>
<name>A0ABT9KK64_9ACTN</name>
<comment type="caution">
    <text evidence="2">The sequence shown here is derived from an EMBL/GenBank/DDBJ whole genome shotgun (WGS) entry which is preliminary data.</text>
</comment>
<organism evidence="2 3">
    <name type="scientific">Streptomyces demainii</name>
    <dbReference type="NCBI Taxonomy" id="588122"/>
    <lineage>
        <taxon>Bacteria</taxon>
        <taxon>Bacillati</taxon>
        <taxon>Actinomycetota</taxon>
        <taxon>Actinomycetes</taxon>
        <taxon>Kitasatosporales</taxon>
        <taxon>Streptomycetaceae</taxon>
        <taxon>Streptomyces</taxon>
    </lineage>
</organism>
<dbReference type="Proteomes" id="UP001234880">
    <property type="component" value="Unassembled WGS sequence"/>
</dbReference>
<sequence length="38" mass="4318">MNLLEIIRHILVPALLGALAVWVGITRIPWTPPRDEDQ</sequence>
<reference evidence="2 3" key="1">
    <citation type="submission" date="2023-07" db="EMBL/GenBank/DDBJ databases">
        <title>Sequencing the genomes of 1000 actinobacteria strains.</title>
        <authorList>
            <person name="Klenk H.-P."/>
        </authorList>
    </citation>
    <scope>NUCLEOTIDE SEQUENCE [LARGE SCALE GENOMIC DNA]</scope>
    <source>
        <strain evidence="2 3">DSM 41600</strain>
    </source>
</reference>
<feature type="transmembrane region" description="Helical" evidence="1">
    <location>
        <begin position="6"/>
        <end position="25"/>
    </location>
</feature>
<protein>
    <submittedName>
        <fullName evidence="2">Uncharacterized protein</fullName>
    </submittedName>
</protein>
<evidence type="ECO:0000256" key="1">
    <source>
        <dbReference type="SAM" id="Phobius"/>
    </source>
</evidence>
<keyword evidence="3" id="KW-1185">Reference proteome</keyword>
<evidence type="ECO:0000313" key="3">
    <source>
        <dbReference type="Proteomes" id="UP001234880"/>
    </source>
</evidence>
<keyword evidence="1" id="KW-0472">Membrane</keyword>
<keyword evidence="1" id="KW-0812">Transmembrane</keyword>
<evidence type="ECO:0000313" key="2">
    <source>
        <dbReference type="EMBL" id="MDP9608819.1"/>
    </source>
</evidence>
<accession>A0ABT9KK64</accession>
<dbReference type="EMBL" id="JAURUE010000001">
    <property type="protein sequence ID" value="MDP9608819.1"/>
    <property type="molecule type" value="Genomic_DNA"/>
</dbReference>
<proteinExistence type="predicted"/>
<gene>
    <name evidence="2" type="ORF">JOF35_001096</name>
</gene>